<feature type="compositionally biased region" description="Basic and acidic residues" evidence="1">
    <location>
        <begin position="133"/>
        <end position="142"/>
    </location>
</feature>
<sequence>MYRFQQQQALNRGQLLPIRPSADQLRPTSLKRPSLLSPGSCYAASLRATHPDLQRVAALWGQRAAYDSDDYEWEDLAIGGTAAAAASIAAGVAAGAGFPSDAAGSTGAAGSSSPSDSSSSSRRSSKPPAAQDSKQRRVRTQEEDAYEQEQQHEQAPPAESYAGGGVVGVFVAGWMGLIGLVLRLLQPAMSLALLVLSPLTQASPARAKHKLQKLAAELPEGFWAKLHFLWETPTVKSIRITASVANWGVRLPAIAALLLTQGSLLASQVSLPMLAPLLLGTGMMVNSIKKNASFVFPRLGLLVVLLWLLWFVNSVIQNTWMVLLKQGRIDARTMSGARMITECSSLLLAGVLVLSALGININALLLPTGVVLAIASKDLLQNLIAGLYLVLVQPFRLGDKVAVSCSLPTSHAANGSSGRNGAGSLAGGGSSSSGGSGLGSVQGWFEGVCEKVDLRYTVLRDGRRRLMVPNNSFISREFLVYDDVLSADAARLGGTSSAAGSRGSSPWPGSSSSSSTAAHDAQAGQYATAYGASSGGPVEPSIREGHMTTELPPLAPPIFPGMTYVAPGYAQYGPAHYAPYAAYQQLQQLQQQQQQDEEDEESADAEEEADSSQQQQADSSPDPAAAAAAGSSLAASLSSGVGAASAAAAAAGAAMRHLPAQQLGGLAQQAAGGLLGQVGGMCREVGQSLGELP</sequence>
<reference evidence="4 5" key="1">
    <citation type="submission" date="2023-05" db="EMBL/GenBank/DDBJ databases">
        <title>A 100% complete, gapless, phased diploid assembly of the Scenedesmus obliquus UTEX 3031 genome.</title>
        <authorList>
            <person name="Biondi T.C."/>
            <person name="Hanschen E.R."/>
            <person name="Kwon T."/>
            <person name="Eng W."/>
            <person name="Kruse C.P.S."/>
            <person name="Koehler S.I."/>
            <person name="Kunde Y."/>
            <person name="Gleasner C.D."/>
            <person name="You Mak K.T."/>
            <person name="Polle J."/>
            <person name="Hovde B.T."/>
            <person name="Starkenburg S.R."/>
        </authorList>
    </citation>
    <scope>NUCLEOTIDE SEQUENCE [LARGE SCALE GENOMIC DNA]</scope>
    <source>
        <strain evidence="4 5">DOE0152z</strain>
    </source>
</reference>
<keyword evidence="5" id="KW-1185">Reference proteome</keyword>
<feature type="compositionally biased region" description="Low complexity" evidence="1">
    <location>
        <begin position="101"/>
        <end position="130"/>
    </location>
</feature>
<feature type="transmembrane region" description="Helical" evidence="2">
    <location>
        <begin position="253"/>
        <end position="279"/>
    </location>
</feature>
<proteinExistence type="predicted"/>
<evidence type="ECO:0000256" key="2">
    <source>
        <dbReference type="SAM" id="Phobius"/>
    </source>
</evidence>
<feature type="compositionally biased region" description="Acidic residues" evidence="1">
    <location>
        <begin position="595"/>
        <end position="610"/>
    </location>
</feature>
<evidence type="ECO:0000259" key="3">
    <source>
        <dbReference type="Pfam" id="PF00924"/>
    </source>
</evidence>
<gene>
    <name evidence="4" type="ORF">OEZ85_008210</name>
</gene>
<dbReference type="InterPro" id="IPR006685">
    <property type="entry name" value="MscS_channel_2nd"/>
</dbReference>
<dbReference type="EMBL" id="CP126208">
    <property type="protein sequence ID" value="WIA08788.1"/>
    <property type="molecule type" value="Genomic_DNA"/>
</dbReference>
<feature type="transmembrane region" description="Helical" evidence="2">
    <location>
        <begin position="161"/>
        <end position="185"/>
    </location>
</feature>
<feature type="region of interest" description="Disordered" evidence="1">
    <location>
        <begin position="101"/>
        <end position="159"/>
    </location>
</feature>
<feature type="region of interest" description="Disordered" evidence="1">
    <location>
        <begin position="412"/>
        <end position="435"/>
    </location>
</feature>
<feature type="region of interest" description="Disordered" evidence="1">
    <location>
        <begin position="13"/>
        <end position="32"/>
    </location>
</feature>
<protein>
    <recommendedName>
        <fullName evidence="3">Mechanosensitive ion channel MscS domain-containing protein</fullName>
    </recommendedName>
</protein>
<feature type="domain" description="Mechanosensitive ion channel MscS" evidence="3">
    <location>
        <begin position="378"/>
        <end position="477"/>
    </location>
</feature>
<feature type="transmembrane region" description="Helical" evidence="2">
    <location>
        <begin position="299"/>
        <end position="324"/>
    </location>
</feature>
<evidence type="ECO:0000313" key="5">
    <source>
        <dbReference type="Proteomes" id="UP001244341"/>
    </source>
</evidence>
<dbReference type="InterPro" id="IPR045275">
    <property type="entry name" value="MscS_archaea/bacteria_type"/>
</dbReference>
<evidence type="ECO:0000256" key="1">
    <source>
        <dbReference type="SAM" id="MobiDB-lite"/>
    </source>
</evidence>
<feature type="compositionally biased region" description="Low complexity" evidence="1">
    <location>
        <begin position="611"/>
        <end position="632"/>
    </location>
</feature>
<keyword evidence="2" id="KW-0812">Transmembrane</keyword>
<keyword evidence="2" id="KW-1133">Transmembrane helix</keyword>
<evidence type="ECO:0000313" key="4">
    <source>
        <dbReference type="EMBL" id="WIA08788.1"/>
    </source>
</evidence>
<feature type="transmembrane region" description="Helical" evidence="2">
    <location>
        <begin position="345"/>
        <end position="365"/>
    </location>
</feature>
<organism evidence="4 5">
    <name type="scientific">Tetradesmus obliquus</name>
    <name type="common">Green alga</name>
    <name type="synonym">Acutodesmus obliquus</name>
    <dbReference type="NCBI Taxonomy" id="3088"/>
    <lineage>
        <taxon>Eukaryota</taxon>
        <taxon>Viridiplantae</taxon>
        <taxon>Chlorophyta</taxon>
        <taxon>core chlorophytes</taxon>
        <taxon>Chlorophyceae</taxon>
        <taxon>CS clade</taxon>
        <taxon>Sphaeropleales</taxon>
        <taxon>Scenedesmaceae</taxon>
        <taxon>Tetradesmus</taxon>
    </lineage>
</organism>
<dbReference type="Pfam" id="PF00924">
    <property type="entry name" value="MS_channel_2nd"/>
    <property type="match status" value="1"/>
</dbReference>
<feature type="compositionally biased region" description="Gly residues" evidence="1">
    <location>
        <begin position="418"/>
        <end position="435"/>
    </location>
</feature>
<feature type="region of interest" description="Disordered" evidence="1">
    <location>
        <begin position="588"/>
        <end position="632"/>
    </location>
</feature>
<accession>A0ABY8TI74</accession>
<dbReference type="Proteomes" id="UP001244341">
    <property type="component" value="Chromosome 1b"/>
</dbReference>
<keyword evidence="2" id="KW-0472">Membrane</keyword>
<dbReference type="PANTHER" id="PTHR30221:SF1">
    <property type="entry name" value="SMALL-CONDUCTANCE MECHANOSENSITIVE CHANNEL"/>
    <property type="match status" value="1"/>
</dbReference>
<feature type="region of interest" description="Disordered" evidence="1">
    <location>
        <begin position="493"/>
        <end position="549"/>
    </location>
</feature>
<dbReference type="PANTHER" id="PTHR30221">
    <property type="entry name" value="SMALL-CONDUCTANCE MECHANOSENSITIVE CHANNEL"/>
    <property type="match status" value="1"/>
</dbReference>
<name>A0ABY8TI74_TETOB</name>
<dbReference type="Gene3D" id="1.10.287.1260">
    <property type="match status" value="1"/>
</dbReference>
<feature type="compositionally biased region" description="Low complexity" evidence="1">
    <location>
        <begin position="493"/>
        <end position="536"/>
    </location>
</feature>